<proteinExistence type="predicted"/>
<name>A0ABN6QTQ4_STRNI</name>
<keyword evidence="3" id="KW-1185">Reference proteome</keyword>
<evidence type="ECO:0000259" key="1">
    <source>
        <dbReference type="Pfam" id="PF00668"/>
    </source>
</evidence>
<dbReference type="RefSeq" id="WP_261953413.1">
    <property type="nucleotide sequence ID" value="NZ_AP026073.1"/>
</dbReference>
<dbReference type="PANTHER" id="PTHR45527:SF1">
    <property type="entry name" value="FATTY ACID SYNTHASE"/>
    <property type="match status" value="1"/>
</dbReference>
<dbReference type="InterPro" id="IPR001242">
    <property type="entry name" value="Condensation_dom"/>
</dbReference>
<sequence>MTERTAPRVQPASALERQFWLGEQIAPASPANWVLAEVRADGPVDPSALDAALSAVARRHEALRTAFVIEGGQVVRTVLAEPVAEPPLRLPAGTAFADAAAALLGADTFDIAAGRVHRAAVAPDDDGTTVFLAVHHIAFDGLSQEVFATDLARAYGLAAEGRAPDLPVRERSAPVEPAAAQRTELAAHWRSALAGAADLPVPDDGPAPGQRALARAGLAERRTACPPAVWQAVCAEARRCACSPFVVLLAAYGRALAGITGGADFCVGTPVVARSAGQADELGCLINTVPVRMPELSAPGAVERVWASVRETILGSALPCDEIVRAARTVAGRRMPVFQAVFAFESWRRVEHPAGPVRMHTVPVPPVGAVAEVQLQVCELPDGTLKCVVQAPTTGAWAPRLPGLADAFRTQLGLLAAESAPPLPLVPEGPA</sequence>
<organism evidence="2 3">
    <name type="scientific">Streptomyces nigrescens</name>
    <dbReference type="NCBI Taxonomy" id="1920"/>
    <lineage>
        <taxon>Bacteria</taxon>
        <taxon>Bacillati</taxon>
        <taxon>Actinomycetota</taxon>
        <taxon>Actinomycetes</taxon>
        <taxon>Kitasatosporales</taxon>
        <taxon>Streptomycetaceae</taxon>
        <taxon>Streptomyces</taxon>
    </lineage>
</organism>
<dbReference type="InterPro" id="IPR023213">
    <property type="entry name" value="CAT-like_dom_sf"/>
</dbReference>
<protein>
    <recommendedName>
        <fullName evidence="1">Condensation domain-containing protein</fullName>
    </recommendedName>
</protein>
<dbReference type="EMBL" id="AP026073">
    <property type="protein sequence ID" value="BDM69523.1"/>
    <property type="molecule type" value="Genomic_DNA"/>
</dbReference>
<accession>A0ABN6QTQ4</accession>
<feature type="domain" description="Condensation" evidence="1">
    <location>
        <begin position="13"/>
        <end position="346"/>
    </location>
</feature>
<dbReference type="Gene3D" id="3.30.559.10">
    <property type="entry name" value="Chloramphenicol acetyltransferase-like domain"/>
    <property type="match status" value="1"/>
</dbReference>
<evidence type="ECO:0000313" key="3">
    <source>
        <dbReference type="Proteomes" id="UP001059597"/>
    </source>
</evidence>
<gene>
    <name evidence="2" type="ORF">HEK616_30100</name>
</gene>
<evidence type="ECO:0000313" key="2">
    <source>
        <dbReference type="EMBL" id="BDM69523.1"/>
    </source>
</evidence>
<dbReference type="Proteomes" id="UP001059597">
    <property type="component" value="Chromosome"/>
</dbReference>
<dbReference type="Pfam" id="PF00668">
    <property type="entry name" value="Condensation"/>
    <property type="match status" value="1"/>
</dbReference>
<dbReference type="PANTHER" id="PTHR45527">
    <property type="entry name" value="NONRIBOSOMAL PEPTIDE SYNTHETASE"/>
    <property type="match status" value="1"/>
</dbReference>
<dbReference type="Gene3D" id="3.30.559.30">
    <property type="entry name" value="Nonribosomal peptide synthetase, condensation domain"/>
    <property type="match status" value="1"/>
</dbReference>
<reference evidence="2" key="1">
    <citation type="submission" date="2022-06" db="EMBL/GenBank/DDBJ databases">
        <title>Complete genome sequence of Streptomyces nigrescens HEK616.</title>
        <authorList>
            <person name="Asamizu S."/>
            <person name="Onaka H."/>
        </authorList>
    </citation>
    <scope>NUCLEOTIDE SEQUENCE</scope>
    <source>
        <strain evidence="2">HEK616</strain>
    </source>
</reference>
<dbReference type="SUPFAM" id="SSF52777">
    <property type="entry name" value="CoA-dependent acyltransferases"/>
    <property type="match status" value="2"/>
</dbReference>